<comment type="catalytic activity">
    <reaction evidence="8">
        <text>L-valine + 2-oxoglutarate = 3-methyl-2-oxobutanoate + L-glutamate</text>
        <dbReference type="Rhea" id="RHEA:24813"/>
        <dbReference type="ChEBI" id="CHEBI:11851"/>
        <dbReference type="ChEBI" id="CHEBI:16810"/>
        <dbReference type="ChEBI" id="CHEBI:29985"/>
        <dbReference type="ChEBI" id="CHEBI:57762"/>
        <dbReference type="EC" id="2.6.1.42"/>
    </reaction>
</comment>
<evidence type="ECO:0000256" key="10">
    <source>
        <dbReference type="ARBA" id="ARBA00049229"/>
    </source>
</evidence>
<dbReference type="SUPFAM" id="SSF56752">
    <property type="entry name" value="D-aminoacid aminotransferase-like PLP-dependent enzymes"/>
    <property type="match status" value="1"/>
</dbReference>
<dbReference type="InterPro" id="IPR043132">
    <property type="entry name" value="BCAT-like_C"/>
</dbReference>
<dbReference type="InterPro" id="IPR001544">
    <property type="entry name" value="Aminotrans_IV"/>
</dbReference>
<evidence type="ECO:0000256" key="1">
    <source>
        <dbReference type="ARBA" id="ARBA00001933"/>
    </source>
</evidence>
<evidence type="ECO:0000256" key="3">
    <source>
        <dbReference type="ARBA" id="ARBA00004931"/>
    </source>
</evidence>
<comment type="cofactor">
    <cofactor evidence="1 12">
        <name>pyridoxal 5'-phosphate</name>
        <dbReference type="ChEBI" id="CHEBI:597326"/>
    </cofactor>
</comment>
<dbReference type="EC" id="2.6.1.42" evidence="6"/>
<dbReference type="InterPro" id="IPR043131">
    <property type="entry name" value="BCAT-like_N"/>
</dbReference>
<dbReference type="EMBL" id="NASZ01000012">
    <property type="protein sequence ID" value="MBD0725365.1"/>
    <property type="molecule type" value="Genomic_DNA"/>
</dbReference>
<comment type="catalytic activity">
    <reaction evidence="9">
        <text>L-isoleucine + 2-oxoglutarate = (S)-3-methyl-2-oxopentanoate + L-glutamate</text>
        <dbReference type="Rhea" id="RHEA:24801"/>
        <dbReference type="ChEBI" id="CHEBI:16810"/>
        <dbReference type="ChEBI" id="CHEBI:29985"/>
        <dbReference type="ChEBI" id="CHEBI:35146"/>
        <dbReference type="ChEBI" id="CHEBI:58045"/>
        <dbReference type="EC" id="2.6.1.42"/>
    </reaction>
</comment>
<comment type="similarity">
    <text evidence="5 11">Belongs to the class-IV pyridoxal-phosphate-dependent aminotransferase family.</text>
</comment>
<evidence type="ECO:0000256" key="2">
    <source>
        <dbReference type="ARBA" id="ARBA00004824"/>
    </source>
</evidence>
<keyword evidence="14" id="KW-1185">Reference proteome</keyword>
<dbReference type="InterPro" id="IPR018300">
    <property type="entry name" value="Aminotrans_IV_CS"/>
</dbReference>
<proteinExistence type="inferred from homology"/>
<accession>A0ABR7URE9</accession>
<organism evidence="13 14">
    <name type="scientific">Flavobacterium pokkalii</name>
    <dbReference type="NCBI Taxonomy" id="1940408"/>
    <lineage>
        <taxon>Bacteria</taxon>
        <taxon>Pseudomonadati</taxon>
        <taxon>Bacteroidota</taxon>
        <taxon>Flavobacteriia</taxon>
        <taxon>Flavobacteriales</taxon>
        <taxon>Flavobacteriaceae</taxon>
        <taxon>Flavobacterium</taxon>
    </lineage>
</organism>
<dbReference type="PANTHER" id="PTHR42743">
    <property type="entry name" value="AMINO-ACID AMINOTRANSFERASE"/>
    <property type="match status" value="1"/>
</dbReference>
<dbReference type="PANTHER" id="PTHR42743:SF11">
    <property type="entry name" value="AMINODEOXYCHORISMATE LYASE"/>
    <property type="match status" value="1"/>
</dbReference>
<evidence type="ECO:0000256" key="9">
    <source>
        <dbReference type="ARBA" id="ARBA00048798"/>
    </source>
</evidence>
<evidence type="ECO:0000256" key="4">
    <source>
        <dbReference type="ARBA" id="ARBA00005072"/>
    </source>
</evidence>
<keyword evidence="7 12" id="KW-0663">Pyridoxal phosphate</keyword>
<dbReference type="GO" id="GO:0008483">
    <property type="term" value="F:transaminase activity"/>
    <property type="evidence" value="ECO:0007669"/>
    <property type="project" value="UniProtKB-KW"/>
</dbReference>
<evidence type="ECO:0000313" key="14">
    <source>
        <dbReference type="Proteomes" id="UP000661715"/>
    </source>
</evidence>
<keyword evidence="13" id="KW-0808">Transferase</keyword>
<evidence type="ECO:0000256" key="8">
    <source>
        <dbReference type="ARBA" id="ARBA00048212"/>
    </source>
</evidence>
<dbReference type="CDD" id="cd00449">
    <property type="entry name" value="PLPDE_IV"/>
    <property type="match status" value="1"/>
</dbReference>
<evidence type="ECO:0000256" key="12">
    <source>
        <dbReference type="RuleBase" id="RU004516"/>
    </source>
</evidence>
<evidence type="ECO:0000256" key="6">
    <source>
        <dbReference type="ARBA" id="ARBA00013053"/>
    </source>
</evidence>
<name>A0ABR7URE9_9FLAO</name>
<comment type="pathway">
    <text evidence="4">Amino-acid biosynthesis; L-leucine biosynthesis; L-leucine from 3-methyl-2-oxobutanoate: step 4/4.</text>
</comment>
<keyword evidence="13" id="KW-0032">Aminotransferase</keyword>
<dbReference type="Pfam" id="PF01063">
    <property type="entry name" value="Aminotran_4"/>
    <property type="match status" value="1"/>
</dbReference>
<comment type="caution">
    <text evidence="13">The sequence shown here is derived from an EMBL/GenBank/DDBJ whole genome shotgun (WGS) entry which is preliminary data.</text>
</comment>
<evidence type="ECO:0000256" key="5">
    <source>
        <dbReference type="ARBA" id="ARBA00009320"/>
    </source>
</evidence>
<gene>
    <name evidence="13" type="ORF">B6A10_09255</name>
</gene>
<dbReference type="PROSITE" id="PS00770">
    <property type="entry name" value="AA_TRANSFER_CLASS_4"/>
    <property type="match status" value="1"/>
</dbReference>
<comment type="pathway">
    <text evidence="2">Amino-acid biosynthesis; L-isoleucine biosynthesis; L-isoleucine from 2-oxobutanoate: step 4/4.</text>
</comment>
<dbReference type="Gene3D" id="3.30.470.10">
    <property type="match status" value="1"/>
</dbReference>
<reference evidence="13 14" key="1">
    <citation type="journal article" date="2020" name="Microbiol. Res.">
        <title>Flavobacterium pokkalii sp. nov., a novel plant growth promoting native rhizobacteria isolated from pokkali rice grown in coastal saline affected agricultural regions of southern India, Kerala.</title>
        <authorList>
            <person name="Menon R.R."/>
            <person name="Kumari S."/>
            <person name="Viver T."/>
            <person name="Rameshkumar N."/>
        </authorList>
    </citation>
    <scope>NUCLEOTIDE SEQUENCE [LARGE SCALE GENOMIC DNA]</scope>
    <source>
        <strain evidence="13 14">L1I52</strain>
    </source>
</reference>
<evidence type="ECO:0000256" key="7">
    <source>
        <dbReference type="ARBA" id="ARBA00022898"/>
    </source>
</evidence>
<evidence type="ECO:0000256" key="11">
    <source>
        <dbReference type="RuleBase" id="RU004106"/>
    </source>
</evidence>
<evidence type="ECO:0000313" key="13">
    <source>
        <dbReference type="EMBL" id="MBD0725365.1"/>
    </source>
</evidence>
<dbReference type="InterPro" id="IPR050571">
    <property type="entry name" value="Class-IV_PLP-Dep_Aminotrnsfr"/>
</dbReference>
<dbReference type="InterPro" id="IPR036038">
    <property type="entry name" value="Aminotransferase-like"/>
</dbReference>
<protein>
    <recommendedName>
        <fullName evidence="6">branched-chain-amino-acid transaminase</fullName>
        <ecNumber evidence="6">2.6.1.42</ecNumber>
    </recommendedName>
</protein>
<dbReference type="RefSeq" id="WP_188220649.1">
    <property type="nucleotide sequence ID" value="NZ_NASZ01000012.1"/>
</dbReference>
<sequence length="281" mass="31667">MINFNGTLVTQESNILTQNRGFLYGDAVFETVKIVNSQVLYLEDHYFRLMASMRVVRMEIPMDFTMEYFEEQILSLTNKLGISAAARTRVTVFRNDGGYYLPIDKTVSFLVHATALDSTLYVIDEEEYEVDLFKDFYVTKQLLSSIKSTNRLLNVTASIFASENGLDNCLLLNDSKNVVEAIQGNIFMLVGNKLVTPPVSEGCVNGVLRKQLLKLAKTIEGVEVAEEVISPFDLQKADELFITNVIKGIQPITKYRKKTFKTDLSQKLVSKLNEVVSVTLS</sequence>
<comment type="catalytic activity">
    <reaction evidence="10">
        <text>L-leucine + 2-oxoglutarate = 4-methyl-2-oxopentanoate + L-glutamate</text>
        <dbReference type="Rhea" id="RHEA:18321"/>
        <dbReference type="ChEBI" id="CHEBI:16810"/>
        <dbReference type="ChEBI" id="CHEBI:17865"/>
        <dbReference type="ChEBI" id="CHEBI:29985"/>
        <dbReference type="ChEBI" id="CHEBI:57427"/>
        <dbReference type="EC" id="2.6.1.42"/>
    </reaction>
</comment>
<comment type="pathway">
    <text evidence="3">Amino-acid biosynthesis; L-valine biosynthesis; L-valine from pyruvate: step 4/4.</text>
</comment>
<dbReference type="Gene3D" id="3.20.10.10">
    <property type="entry name" value="D-amino Acid Aminotransferase, subunit A, domain 2"/>
    <property type="match status" value="1"/>
</dbReference>
<dbReference type="Proteomes" id="UP000661715">
    <property type="component" value="Unassembled WGS sequence"/>
</dbReference>